<dbReference type="EMBL" id="PVBS01000001">
    <property type="protein sequence ID" value="PRD56847.1"/>
    <property type="molecule type" value="Genomic_DNA"/>
</dbReference>
<dbReference type="PANTHER" id="PTHR30606:SF10">
    <property type="entry name" value="PHOSPHATIDYLINOSITOL MANNOSIDE ACYLTRANSFERASE"/>
    <property type="match status" value="1"/>
</dbReference>
<evidence type="ECO:0000256" key="4">
    <source>
        <dbReference type="ARBA" id="ARBA00022679"/>
    </source>
</evidence>
<protein>
    <submittedName>
        <fullName evidence="8">Lipid A biosynthesis acyltransferase</fullName>
    </submittedName>
</protein>
<dbReference type="GO" id="GO:0016746">
    <property type="term" value="F:acyltransferase activity"/>
    <property type="evidence" value="ECO:0007669"/>
    <property type="project" value="UniProtKB-KW"/>
</dbReference>
<keyword evidence="2" id="KW-1003">Cell membrane</keyword>
<evidence type="ECO:0000313" key="8">
    <source>
        <dbReference type="EMBL" id="PRD56847.1"/>
    </source>
</evidence>
<keyword evidence="7" id="KW-1133">Transmembrane helix</keyword>
<evidence type="ECO:0000256" key="1">
    <source>
        <dbReference type="ARBA" id="ARBA00004533"/>
    </source>
</evidence>
<dbReference type="AlphaFoldDB" id="A0A2S9JU68"/>
<comment type="subcellular location">
    <subcellularLocation>
        <location evidence="1">Cell inner membrane</location>
    </subcellularLocation>
</comment>
<proteinExistence type="predicted"/>
<feature type="transmembrane region" description="Helical" evidence="7">
    <location>
        <begin position="21"/>
        <end position="45"/>
    </location>
</feature>
<keyword evidence="9" id="KW-1185">Reference proteome</keyword>
<dbReference type="Proteomes" id="UP000238642">
    <property type="component" value="Unassembled WGS sequence"/>
</dbReference>
<dbReference type="OrthoDB" id="9801955at2"/>
<evidence type="ECO:0000313" key="9">
    <source>
        <dbReference type="Proteomes" id="UP000238642"/>
    </source>
</evidence>
<sequence length="290" mass="33763">MKMKQALHTVAYRSIYTITYVASLLPMGFLYIMASFTFCIAYHIIGYRKAVVLQNVARSFPEKRYGEIHAIVTKFYACFVSYFAEIIKSISTPAEVLDKKIVFENLEVIDQYINSGRNVIACLGHCGNWEMLNFMPYKIRHEVYAVYKPLRSVAMNRLMIKIRSRFGMKLLADSAVLRHVLSKSSSPAVYLFLADQCPRIKEEKYRFTLLNQETYFFSGMEKLARKERTAVIYLHITQLSKGNYKIVCVPICSNAESTIEGEITQKYVDLLTENIKEEPYGWLWTHKRWK</sequence>
<gene>
    <name evidence="8" type="ORF">C5749_06405</name>
</gene>
<name>A0A2S9JU68_9SPHI</name>
<keyword evidence="5 7" id="KW-0472">Membrane</keyword>
<dbReference type="RefSeq" id="WP_105724059.1">
    <property type="nucleotide sequence ID" value="NZ_PVBS01000001.1"/>
</dbReference>
<organism evidence="8 9">
    <name type="scientific">Sphingobacterium gobiense</name>
    <dbReference type="NCBI Taxonomy" id="1382456"/>
    <lineage>
        <taxon>Bacteria</taxon>
        <taxon>Pseudomonadati</taxon>
        <taxon>Bacteroidota</taxon>
        <taxon>Sphingobacteriia</taxon>
        <taxon>Sphingobacteriales</taxon>
        <taxon>Sphingobacteriaceae</taxon>
        <taxon>Sphingobacterium</taxon>
    </lineage>
</organism>
<reference evidence="8 9" key="1">
    <citation type="submission" date="2018-02" db="EMBL/GenBank/DDBJ databases">
        <title>The draft genome of Sphingobacterium gobiense H7.</title>
        <authorList>
            <person name="Li L."/>
            <person name="Liu L."/>
            <person name="Zhang X."/>
            <person name="Wang T."/>
            <person name="Liang L."/>
        </authorList>
    </citation>
    <scope>NUCLEOTIDE SEQUENCE [LARGE SCALE GENOMIC DNA]</scope>
    <source>
        <strain evidence="8 9">ACCC 05757</strain>
    </source>
</reference>
<keyword evidence="4 8" id="KW-0808">Transferase</keyword>
<comment type="caution">
    <text evidence="8">The sequence shown here is derived from an EMBL/GenBank/DDBJ whole genome shotgun (WGS) entry which is preliminary data.</text>
</comment>
<dbReference type="CDD" id="cd07984">
    <property type="entry name" value="LPLAT_LABLAT-like"/>
    <property type="match status" value="1"/>
</dbReference>
<dbReference type="InterPro" id="IPR004960">
    <property type="entry name" value="LipA_acyltrans"/>
</dbReference>
<evidence type="ECO:0000256" key="5">
    <source>
        <dbReference type="ARBA" id="ARBA00023136"/>
    </source>
</evidence>
<evidence type="ECO:0000256" key="7">
    <source>
        <dbReference type="SAM" id="Phobius"/>
    </source>
</evidence>
<keyword evidence="6 8" id="KW-0012">Acyltransferase</keyword>
<dbReference type="PANTHER" id="PTHR30606">
    <property type="entry name" value="LIPID A BIOSYNTHESIS LAUROYL ACYLTRANSFERASE"/>
    <property type="match status" value="1"/>
</dbReference>
<keyword evidence="7" id="KW-0812">Transmembrane</keyword>
<dbReference type="GO" id="GO:0005886">
    <property type="term" value="C:plasma membrane"/>
    <property type="evidence" value="ECO:0007669"/>
    <property type="project" value="UniProtKB-SubCell"/>
</dbReference>
<evidence type="ECO:0000256" key="2">
    <source>
        <dbReference type="ARBA" id="ARBA00022475"/>
    </source>
</evidence>
<evidence type="ECO:0000256" key="3">
    <source>
        <dbReference type="ARBA" id="ARBA00022519"/>
    </source>
</evidence>
<accession>A0A2S9JU68</accession>
<dbReference type="Pfam" id="PF03279">
    <property type="entry name" value="Lip_A_acyltrans"/>
    <property type="match status" value="1"/>
</dbReference>
<evidence type="ECO:0000256" key="6">
    <source>
        <dbReference type="ARBA" id="ARBA00023315"/>
    </source>
</evidence>
<keyword evidence="3" id="KW-0997">Cell inner membrane</keyword>
<dbReference type="GO" id="GO:0009247">
    <property type="term" value="P:glycolipid biosynthetic process"/>
    <property type="evidence" value="ECO:0007669"/>
    <property type="project" value="UniProtKB-ARBA"/>
</dbReference>